<keyword evidence="7" id="KW-1015">Disulfide bond</keyword>
<dbReference type="SUPFAM" id="SSF69304">
    <property type="entry name" value="Tricorn protease N-terminal domain"/>
    <property type="match status" value="1"/>
</dbReference>
<gene>
    <name evidence="11" type="ORF">H6F99_21480</name>
</gene>
<comment type="caution">
    <text evidence="11">The sequence shown here is derived from an EMBL/GenBank/DDBJ whole genome shotgun (WGS) entry which is preliminary data.</text>
</comment>
<reference evidence="11 12" key="1">
    <citation type="journal article" date="2020" name="ISME J.">
        <title>Comparative genomics reveals insights into cyanobacterial evolution and habitat adaptation.</title>
        <authorList>
            <person name="Chen M.Y."/>
            <person name="Teng W.K."/>
            <person name="Zhao L."/>
            <person name="Hu C.X."/>
            <person name="Zhou Y.K."/>
            <person name="Han B.P."/>
            <person name="Song L.R."/>
            <person name="Shu W.S."/>
        </authorList>
    </citation>
    <scope>NUCLEOTIDE SEQUENCE [LARGE SCALE GENOMIC DNA]</scope>
    <source>
        <strain evidence="11 12">FACHB-1040</strain>
    </source>
</reference>
<dbReference type="InterPro" id="IPR011659">
    <property type="entry name" value="WD40"/>
</dbReference>
<dbReference type="InterPro" id="IPR011658">
    <property type="entry name" value="PA14_dom"/>
</dbReference>
<feature type="domain" description="F5/8 type C" evidence="9">
    <location>
        <begin position="1018"/>
        <end position="1167"/>
    </location>
</feature>
<name>A0ABR8C266_APHFL</name>
<dbReference type="InterPro" id="IPR038081">
    <property type="entry name" value="CalX-like_sf"/>
</dbReference>
<evidence type="ECO:0000256" key="6">
    <source>
        <dbReference type="ARBA" id="ARBA00022837"/>
    </source>
</evidence>
<evidence type="ECO:0000259" key="9">
    <source>
        <dbReference type="PROSITE" id="PS50022"/>
    </source>
</evidence>
<keyword evidence="3" id="KW-0964">Secreted</keyword>
<dbReference type="Pfam" id="PF07676">
    <property type="entry name" value="PD40"/>
    <property type="match status" value="2"/>
</dbReference>
<dbReference type="InterPro" id="IPR029058">
    <property type="entry name" value="AB_hydrolase_fold"/>
</dbReference>
<dbReference type="SUPFAM" id="SSF49785">
    <property type="entry name" value="Galactose-binding domain-like"/>
    <property type="match status" value="1"/>
</dbReference>
<feature type="domain" description="PA14" evidence="10">
    <location>
        <begin position="1447"/>
        <end position="1584"/>
    </location>
</feature>
<dbReference type="PANTHER" id="PTHR11610:SF178">
    <property type="entry name" value="LIPASE MEMBER H-A-LIKE PROTEIN"/>
    <property type="match status" value="1"/>
</dbReference>
<dbReference type="Pfam" id="PF07691">
    <property type="entry name" value="PA14"/>
    <property type="match status" value="2"/>
</dbReference>
<feature type="compositionally biased region" description="Gly residues" evidence="8">
    <location>
        <begin position="381"/>
        <end position="403"/>
    </location>
</feature>
<dbReference type="InterPro" id="IPR013818">
    <property type="entry name" value="Lipase"/>
</dbReference>
<dbReference type="EMBL" id="JACJQT010000073">
    <property type="protein sequence ID" value="MBD2280751.1"/>
    <property type="molecule type" value="Genomic_DNA"/>
</dbReference>
<dbReference type="InterPro" id="IPR006558">
    <property type="entry name" value="LamG-like"/>
</dbReference>
<keyword evidence="12" id="KW-1185">Reference proteome</keyword>
<dbReference type="Gene3D" id="3.90.182.10">
    <property type="entry name" value="Toxin - Anthrax Protective Antigen,domain 1"/>
    <property type="match status" value="2"/>
</dbReference>
<dbReference type="RefSeq" id="WP_190384180.1">
    <property type="nucleotide sequence ID" value="NZ_JACJQT010000073.1"/>
</dbReference>
<evidence type="ECO:0000256" key="3">
    <source>
        <dbReference type="ARBA" id="ARBA00022525"/>
    </source>
</evidence>
<protein>
    <submittedName>
        <fullName evidence="11">DUF4347 domain-containing protein</fullName>
    </submittedName>
</protein>
<feature type="region of interest" description="Disordered" evidence="8">
    <location>
        <begin position="361"/>
        <end position="486"/>
    </location>
</feature>
<dbReference type="Gene3D" id="2.60.120.260">
    <property type="entry name" value="Galactose-binding domain-like"/>
    <property type="match status" value="1"/>
</dbReference>
<dbReference type="SUPFAM" id="SSF56988">
    <property type="entry name" value="Anthrax protective antigen"/>
    <property type="match status" value="2"/>
</dbReference>
<dbReference type="SUPFAM" id="SSF141072">
    <property type="entry name" value="CalX-like"/>
    <property type="match status" value="6"/>
</dbReference>
<dbReference type="Gene3D" id="2.60.120.200">
    <property type="match status" value="2"/>
</dbReference>
<dbReference type="InterPro" id="IPR008979">
    <property type="entry name" value="Galactose-bd-like_sf"/>
</dbReference>
<comment type="similarity">
    <text evidence="2">Belongs to the AB hydrolase superfamily. Lipase family.</text>
</comment>
<dbReference type="Gene3D" id="2.60.120.380">
    <property type="match status" value="1"/>
</dbReference>
<evidence type="ECO:0000256" key="4">
    <source>
        <dbReference type="ARBA" id="ARBA00022729"/>
    </source>
</evidence>
<dbReference type="InterPro" id="IPR037524">
    <property type="entry name" value="PA14/GLEYA"/>
</dbReference>
<dbReference type="Pfam" id="PF00151">
    <property type="entry name" value="Lipase"/>
    <property type="match status" value="1"/>
</dbReference>
<dbReference type="Pfam" id="PF03160">
    <property type="entry name" value="Calx-beta"/>
    <property type="match status" value="4"/>
</dbReference>
<dbReference type="InterPro" id="IPR000734">
    <property type="entry name" value="TAG_lipase"/>
</dbReference>
<feature type="compositionally biased region" description="Polar residues" evidence="8">
    <location>
        <begin position="405"/>
        <end position="414"/>
    </location>
</feature>
<accession>A0ABR8C266</accession>
<evidence type="ECO:0000259" key="10">
    <source>
        <dbReference type="PROSITE" id="PS51820"/>
    </source>
</evidence>
<comment type="subcellular location">
    <subcellularLocation>
        <location evidence="1">Secreted</location>
    </subcellularLocation>
</comment>
<dbReference type="InterPro" id="IPR000421">
    <property type="entry name" value="FA58C"/>
</dbReference>
<sequence length="4512" mass="483227">MKSNNVTSKNILFIDSQVQNYQALVENVGADTQVFILNNHEDGIEQISNVLANYSDIDSVQIISHGGAGMVQLGNTVLNNENLQAYSDYLQGWRNSLTDNADILFYGCNVGEGELGVEFLQQLGDLTGADIAASNDLTGNSVLGGDWELEVVTGNIEAESVLAPEIRNNYQGVLAVFKVTNNNDTTDTNNPQYQGSLRKAIIDANSNPDTDVIDLSAVTGLTNSGIWINSSLPTITQSVFFVNNDISKKVIIDGRWQYQIISIDAPNVTVGFQGIQFQYGLAQGGDGQNGGGGGLGAGGAIFINAGNVAISNSTFYNNKAQGGNSTGTAGAGGDGKNQGDGNAGGAGGGFNINSGFSKAGGAGGAGGAGDKKSDDSSKGNGVPGIDGQFGAGGGGGGGGGGGDIITTSPYSSSDGGAGKGGNGGKGGLGAGGGGGGGGGDDHDTASNEPGSGGSGGSGGSYGVNGQPGKGNYANENKSHDTSGGTGGSGAGIGGAIYVRPNSNLKVYNTTFSDNKVSSYGSDIAFQPGDDSNPNFLWDQDVRNLSNSLPTVAITSISNATASEQGKKASFTLNISNMPTSGVDVYYYVSNSTATTGIDFTDGDGKLKRLTANDQIIELPITDDLVYDPNESLTLNVQLLPSVNYKYDSTGLSTSVVTIIDNEPLISIAKKTDLNETGLDSNGNKSNGEFTITLDKAPTQSFDLYFSVSGTAKMGEYVATKKGSDYKLKYQGYNSSGNADNTFTGILDPNNLKINVNNTNITKIGIIVEPVNDEIWEGDETVTITLLDDKTTTSDGYRVDPDPNNKSATVTITDNEPTVTLGKVVNPTEGFGFGSTIEGLGAALNLNGSNYVTISSNDSLNLTKTGQFTQEAWIFANLTDDTQRGILGSDNYPSIWVENKTTIKVGIGNKTFSVTNALNPSSWNHVATTFDGKEYKLYVNGVERLKDTTFTGTNISAIQQLNIGKVGTNDNFVGAIDEVRLWNVARTQTEIQSYMLNPLKGSEQGLIGYWQFEGNLNDTTTNNQGLIYLGDVTNLAGTITASGENVPNEGKAQAFDDLTNTKWLVSANNGWLQYQFNNNQSYVVTEYKITSANDVPTRDPKNWILQGSNNGSNWTNLDTRNNETFSSRFQTRSFTLSNSTSYSYYRLNITANNGNSATQLAELQLFGSTPNLDPSNSINNPAPQIGYVEVKLDKSFEGPQGLWVEYDISAGTATQNIDYFNSRTRRVSTDIKTERNGIIIPKGETSARIYVSALSDAVVEGDENVTITLRPTNFDIFDVNNDGNYTLGQNGLLGEYYNTKDLTGTKVLSRIDSQVNFSLDYGSPAVNSPAVGVVNADNFSVRWTGLLAPTVTGQYTFYTKADDGVRLWVNEKLIIDNWTDHPATENNGSISLEQGKLYDIKLEYYEGGGGATIQLLWQPPNGSKQIIPSNNLLTPIEYAPSFENNPNFGPNGLLAEYYNSTNFTGTPVSRIESQVNLRLDNGSPYPGVNTNNVSVRWTGKLAPTVGGKYTFYTNSDDGVRMWVNGVQIINNWTDHAPTENSGSIDLEQGKVYDIKLEYYQGGGGAIIQLSWQPPAGSKEIIPAKNLFLTEFNNGSLSQTERDVIGYNYKVGTNSTATIAIKDNQAYQKGVILLDEYGQEVSNSNKLIVDKNGNATFQVKLTSQPTSEVTLNLSSGLGSLDTTPKDTPKTTSVTIQPSAWDTPQSVTLNEVTGTNVSNNITVSVPNYLTTNVVFPFTNIPSDKVRITEGSTTDTIAVTPVVTISKLNDVNEGDIQPGQFVINLSAPAPAAGLSVQYQLTGSAIAGTDYTPINTINIAPGETRAVIPVYPINDDIAEGNGNGNEQVTITLLNPATGYTLGSQTTATLNIIDDDKAGIALSDAVVSDTVTTYTGNFDSLVTSEPYPRNGDILQLFDQQTGTLVKEITLTQTVIDAGKVNISGISANSTLKAILKESSNAKGSVNIGTVTVKLDGTVDVTLPKNVNTDTFGVRLSSKPTADVTITFNNIDSTEATFSKSSLTFTIANWDQYQSVTITGLDDTLVDGDIKYTVTAKANSTDAKYNDVTTSIAITNLDDDDNIIKTSITNSITGPKVSLGALTTIEFTEGNQINLTVNLDQPAGTGGSLIFYSVDGKDFKYGEDYTVPAANQVYLKETTDGVELTPTDVTSLSGTKENKDLDGDGDLDLVVTNGTTTTNYYQFQAVKIAQGQSSATITVNTIDDKVDETDESVKIVLKAGTNYQVATDIDGIITTAGFVNLTVKDNDTAGITITPSQTQTSTSENSSFLTYTVQLNSQPTKPVTVYIGSNDSSEGKIKIPTALSFDGVDDYVSVANRSSLNITEEITIETWVNLANSAKNQKIIGKTPVGSGYLLGVVNGKLNPEFWDSQGNRNTFESGQIPSNQWTHIAVTWKKGGSMIGYINGIEVGRTTASSNPLGSNNRPLIVGKAPWDLNEYQVNGAINEVRIWNVARNQQDIQNNKNLLLNGNESGLVAYYKANEGSGTTLIDSTVNKSNGILQGGTSWTQTNSEPSEFISRTFNTDNWNTPQTFQVAGINDAIADGTVPYNIITTVTSEDPNYNKLAIAPIPLTNTEDSDTAKIIITPPGQVEEGRQNVYSVKLSSQPVGEIRVIMTPKVDQFQLNNEDIGEPLTLTFNASNWNQTQTVRVTAVDDSVVEYFQTSQIEFKVETGNVKDFESKWQNNTPNQALDLGKITGGIERTGLSIDSSISTDIDWYKFTLPTQGTAKDFVEIQFANAKGDLNLELYQISNSATAVKTSLSTTTDKERIELNGLNAGDYLLKVSGKDSTTSNDYKLILGDADYQYRTAPIVTTDGKTLTALDVTIKDNDLPTAKIIAGPTASEVFGQPSYFTVQLNAPAPLDGNGIVVGYNVVGGSATLNTDATPGDYRIQNNQTQGTVRIAPGEIQANIIVSPVDDKLVEDVEWKITKKVEGSTTNGKTTLNLDVNSPINGKVTKLFKNQTIKFGDSIEGTLQKDVQLEEYLAPVTLTKIAAINSLKTGGVNSVSENGRYVVVVSTDSLATGDNNNKDDVFLVDTITNIITRVSIGLNGQDTSGFRDQVGSDNTQISADGRYISYVSGASNIVSGDTNGLWDIFVYDTVTKQNTRVNLTSTGAQATGGNSYGARISGDGNYIAFVSNASNLDSDVTADAFVYNRQKGELSVVSKNSSGTKSNNQTYDINISADGRFVVFASNGNNLVSGDTNSKGDIFVHEILTGKTTRVNVSSDGTQATDSGFSPSISGDGRYIIFESDANNLVSADTNNAKDVFIHDRQTGSTSLISLSSDGIQGNAASSAGNISSDGRYVLFRSNASNLVINDNNNAEDIFLRDRQTGDTVRIIDSRGGKISADGRSVVFVDNIGQLYVGKIENQARGTIEVTLDSTLKDRVAVNSVAKMMAETVIVELLSDANTTNPTYTLGGEDTNLNGKLDVGEDKNTNSKLDPDENTSKATLSILDDDVPGIRIVEVGNHTVVREKETATFEVSLLGEPKNPVTITLTPGAEIEFVNPINPTNVDVDKDVYKFNTTGISNLNVELKSLVFTDQGDTVAFEIKLPQKPTKDQIVELYDANDTTKDLANTKKVTFTAQEWDGIQQANIDGDWKEFQQIVISNLNKDANGNYAIKAVIKDKGATSGTEINIPITRTTEKVTKQTTTLTINPTDWYKLQTVTIKGSSDAVTEPGIYHADSIKYAVTSADKTYQGIFVPDQTIHVVDRIIDSKQTANTLGQGLKTLQDSMDNLSLPLIGSLDGVAPDPIAAFSQDLVNAISSTENLTASKLKEIIENVLSKTFSKDAFTVKTEVTNNEISVLLDIKKNYELFKLPLSTDLGIPALGVGLTTEGDLQANFNYNFSLGFGLHDDFGFYIDTDKTGFKTDVTVDLNQFKGQGSLGFLKLDFADDANNPSKLQVSFEASLNDLDNSQGVQFFDVNSNNQLDSSEPFTNINEKGIVETKLKPVKDVYTIDTNKNGIYDEKSFIKGEGIYRKTTDNKYYFDVNRNGILDTGELSKTDATQFDKPFKLVKKIVGIGSDGTKKFEYYYDANGNGIADSGETTKFDKKLDKNNNLILDGDLNIQGEGKFVQGTEIAFLDANSNGKLDAGEKYINSDNNVFTKTGVINNVQFSYYDFNNNNSFDTGDAKVSDKPNIVTVLDDGSRLTLTELTNFKKDPELSFSDLFNYKFAGEANLGLNAKTTINNNTNFPSVSVDLAVNLPLFNYGNQDEGGSNGLSVNFNNITVDLGGFISDVVKPVIGTADKIITPIKPIIQVLNADTKIFGYIGLESTFDTDGKPGVSILEIAKKLDSGDPRIDKAIKFAETVSKISEIVDLLKDSTKSTTANTITINQIASSSVPGGSLNTTSAPGTPATNLFTTDFDSQYKTEAKLLLNNGTLSTLVNDLNPNNFTFVITHGFQSSVFGQNPQFRDLGSAIHNYFNSLNQGVNVVLWDWSTEASGTDYKANANKVVGIGEELAKFLQAANINPTKTQLIGHSLGSHVMGNAGESYNRPSAP</sequence>
<dbReference type="InterPro" id="IPR003644">
    <property type="entry name" value="Calx_beta"/>
</dbReference>
<evidence type="ECO:0000313" key="11">
    <source>
        <dbReference type="EMBL" id="MBD2280751.1"/>
    </source>
</evidence>
<proteinExistence type="inferred from homology"/>
<organism evidence="11 12">
    <name type="scientific">Aphanizomenon flos-aquae FACHB-1040</name>
    <dbReference type="NCBI Taxonomy" id="2692887"/>
    <lineage>
        <taxon>Bacteria</taxon>
        <taxon>Bacillati</taxon>
        <taxon>Cyanobacteriota</taxon>
        <taxon>Cyanophyceae</taxon>
        <taxon>Nostocales</taxon>
        <taxon>Aphanizomenonaceae</taxon>
        <taxon>Aphanizomenon</taxon>
    </lineage>
</organism>
<feature type="domain" description="PA14" evidence="10">
    <location>
        <begin position="1286"/>
        <end position="1430"/>
    </location>
</feature>
<dbReference type="PANTHER" id="PTHR11610">
    <property type="entry name" value="LIPASE"/>
    <property type="match status" value="1"/>
</dbReference>
<evidence type="ECO:0000256" key="2">
    <source>
        <dbReference type="ARBA" id="ARBA00010701"/>
    </source>
</evidence>
<evidence type="ECO:0000256" key="8">
    <source>
        <dbReference type="SAM" id="MobiDB-lite"/>
    </source>
</evidence>
<dbReference type="PROSITE" id="PS50022">
    <property type="entry name" value="FA58C_3"/>
    <property type="match status" value="1"/>
</dbReference>
<dbReference type="SUPFAM" id="SSF53474">
    <property type="entry name" value="alpha/beta-Hydrolases"/>
    <property type="match status" value="1"/>
</dbReference>
<dbReference type="SUPFAM" id="SSF49899">
    <property type="entry name" value="Concanavalin A-like lectins/glucanases"/>
    <property type="match status" value="2"/>
</dbReference>
<evidence type="ECO:0000256" key="7">
    <source>
        <dbReference type="ARBA" id="ARBA00023157"/>
    </source>
</evidence>
<keyword evidence="4" id="KW-0732">Signal</keyword>
<feature type="compositionally biased region" description="Gly residues" evidence="8">
    <location>
        <begin position="450"/>
        <end position="468"/>
    </location>
</feature>
<dbReference type="PROSITE" id="PS00018">
    <property type="entry name" value="EF_HAND_1"/>
    <property type="match status" value="1"/>
</dbReference>
<evidence type="ECO:0000313" key="12">
    <source>
        <dbReference type="Proteomes" id="UP000606721"/>
    </source>
</evidence>
<dbReference type="Pfam" id="PF14252">
    <property type="entry name" value="DUF4347"/>
    <property type="match status" value="1"/>
</dbReference>
<feature type="compositionally biased region" description="Gly residues" evidence="8">
    <location>
        <begin position="415"/>
        <end position="438"/>
    </location>
</feature>
<dbReference type="InterPro" id="IPR013320">
    <property type="entry name" value="ConA-like_dom_sf"/>
</dbReference>
<dbReference type="InterPro" id="IPR025592">
    <property type="entry name" value="DUF4347"/>
</dbReference>
<dbReference type="InterPro" id="IPR018247">
    <property type="entry name" value="EF_Hand_1_Ca_BS"/>
</dbReference>
<dbReference type="PROSITE" id="PS51820">
    <property type="entry name" value="PA14"/>
    <property type="match status" value="2"/>
</dbReference>
<evidence type="ECO:0000256" key="5">
    <source>
        <dbReference type="ARBA" id="ARBA00022737"/>
    </source>
</evidence>
<dbReference type="Pfam" id="PF00754">
    <property type="entry name" value="F5_F8_type_C"/>
    <property type="match status" value="1"/>
</dbReference>
<dbReference type="Gene3D" id="3.40.50.1820">
    <property type="entry name" value="alpha/beta hydrolase"/>
    <property type="match status" value="1"/>
</dbReference>
<dbReference type="Pfam" id="PF13385">
    <property type="entry name" value="Laminin_G_3"/>
    <property type="match status" value="2"/>
</dbReference>
<keyword evidence="5" id="KW-0677">Repeat</keyword>
<dbReference type="SMART" id="SM00560">
    <property type="entry name" value="LamGL"/>
    <property type="match status" value="2"/>
</dbReference>
<dbReference type="Gene3D" id="2.60.40.2030">
    <property type="match status" value="5"/>
</dbReference>
<keyword evidence="6" id="KW-0106">Calcium</keyword>
<evidence type="ECO:0000256" key="1">
    <source>
        <dbReference type="ARBA" id="ARBA00004613"/>
    </source>
</evidence>
<dbReference type="Proteomes" id="UP000606721">
    <property type="component" value="Unassembled WGS sequence"/>
</dbReference>
<dbReference type="SMART" id="SM00758">
    <property type="entry name" value="PA14"/>
    <property type="match status" value="2"/>
</dbReference>